<dbReference type="Pfam" id="PF17862">
    <property type="entry name" value="AAA_lid_3"/>
    <property type="match status" value="1"/>
</dbReference>
<dbReference type="InterPro" id="IPR019734">
    <property type="entry name" value="TPR_rpt"/>
</dbReference>
<evidence type="ECO:0000256" key="2">
    <source>
        <dbReference type="ARBA" id="ARBA00022840"/>
    </source>
</evidence>
<dbReference type="GO" id="GO:0051301">
    <property type="term" value="P:cell division"/>
    <property type="evidence" value="ECO:0007669"/>
    <property type="project" value="UniProtKB-KW"/>
</dbReference>
<dbReference type="PROSITE" id="PS50005">
    <property type="entry name" value="TPR"/>
    <property type="match status" value="1"/>
</dbReference>
<keyword evidence="4" id="KW-0802">TPR repeat</keyword>
<dbReference type="AlphaFoldDB" id="A0A2M7G835"/>
<dbReference type="InterPro" id="IPR003960">
    <property type="entry name" value="ATPase_AAA_CS"/>
</dbReference>
<dbReference type="PROSITE" id="PS00674">
    <property type="entry name" value="AAA"/>
    <property type="match status" value="1"/>
</dbReference>
<accession>A0A2M7G835</accession>
<evidence type="ECO:0000256" key="4">
    <source>
        <dbReference type="PROSITE-ProRule" id="PRU00339"/>
    </source>
</evidence>
<dbReference type="PANTHER" id="PTHR23077:SF171">
    <property type="entry name" value="NUCLEAR VALOSIN-CONTAINING PROTEIN-LIKE"/>
    <property type="match status" value="1"/>
</dbReference>
<dbReference type="Gene3D" id="1.10.8.60">
    <property type="match status" value="1"/>
</dbReference>
<evidence type="ECO:0000256" key="3">
    <source>
        <dbReference type="ARBA" id="ARBA00023054"/>
    </source>
</evidence>
<dbReference type="Gene3D" id="3.40.50.300">
    <property type="entry name" value="P-loop containing nucleotide triphosphate hydrolases"/>
    <property type="match status" value="1"/>
</dbReference>
<proteinExistence type="inferred from homology"/>
<dbReference type="InterPro" id="IPR003959">
    <property type="entry name" value="ATPase_AAA_core"/>
</dbReference>
<comment type="similarity">
    <text evidence="5">Belongs to the AAA ATPase family.</text>
</comment>
<evidence type="ECO:0000256" key="1">
    <source>
        <dbReference type="ARBA" id="ARBA00022741"/>
    </source>
</evidence>
<dbReference type="InterPro" id="IPR050168">
    <property type="entry name" value="AAA_ATPase_domain"/>
</dbReference>
<evidence type="ECO:0000259" key="6">
    <source>
        <dbReference type="SMART" id="SM00382"/>
    </source>
</evidence>
<dbReference type="InterPro" id="IPR041569">
    <property type="entry name" value="AAA_lid_3"/>
</dbReference>
<dbReference type="FunFam" id="3.40.50.300:FF:001025">
    <property type="entry name" value="ATPase family, AAA domain-containing 2B"/>
    <property type="match status" value="1"/>
</dbReference>
<feature type="repeat" description="TPR" evidence="4">
    <location>
        <begin position="22"/>
        <end position="55"/>
    </location>
</feature>
<evidence type="ECO:0000313" key="7">
    <source>
        <dbReference type="EMBL" id="PIW18249.1"/>
    </source>
</evidence>
<dbReference type="GO" id="GO:0016887">
    <property type="term" value="F:ATP hydrolysis activity"/>
    <property type="evidence" value="ECO:0007669"/>
    <property type="project" value="InterPro"/>
</dbReference>
<dbReference type="SMART" id="SM00382">
    <property type="entry name" value="AAA"/>
    <property type="match status" value="1"/>
</dbReference>
<evidence type="ECO:0000256" key="5">
    <source>
        <dbReference type="RuleBase" id="RU003651"/>
    </source>
</evidence>
<dbReference type="Proteomes" id="UP000231019">
    <property type="component" value="Unassembled WGS sequence"/>
</dbReference>
<protein>
    <submittedName>
        <fullName evidence="7">Cell division protein</fullName>
    </submittedName>
</protein>
<keyword evidence="7" id="KW-0132">Cell division</keyword>
<comment type="caution">
    <text evidence="7">The sequence shown here is derived from an EMBL/GenBank/DDBJ whole genome shotgun (WGS) entry which is preliminary data.</text>
</comment>
<dbReference type="SUPFAM" id="SSF52540">
    <property type="entry name" value="P-loop containing nucleoside triphosphate hydrolases"/>
    <property type="match status" value="1"/>
</dbReference>
<gene>
    <name evidence="7" type="ORF">COW36_05635</name>
</gene>
<dbReference type="InterPro" id="IPR027417">
    <property type="entry name" value="P-loop_NTPase"/>
</dbReference>
<name>A0A2M7G835_9BACT</name>
<dbReference type="PANTHER" id="PTHR23077">
    <property type="entry name" value="AAA-FAMILY ATPASE"/>
    <property type="match status" value="1"/>
</dbReference>
<keyword evidence="7" id="KW-0131">Cell cycle</keyword>
<dbReference type="SMART" id="SM00028">
    <property type="entry name" value="TPR"/>
    <property type="match status" value="2"/>
</dbReference>
<keyword evidence="3" id="KW-0175">Coiled coil</keyword>
<dbReference type="Pfam" id="PF13414">
    <property type="entry name" value="TPR_11"/>
    <property type="match status" value="1"/>
</dbReference>
<dbReference type="Pfam" id="PF00004">
    <property type="entry name" value="AAA"/>
    <property type="match status" value="1"/>
</dbReference>
<reference evidence="7 8" key="1">
    <citation type="submission" date="2017-09" db="EMBL/GenBank/DDBJ databases">
        <title>Depth-based differentiation of microbial function through sediment-hosted aquifers and enrichment of novel symbionts in the deep terrestrial subsurface.</title>
        <authorList>
            <person name="Probst A.J."/>
            <person name="Ladd B."/>
            <person name="Jarett J.K."/>
            <person name="Geller-Mcgrath D.E."/>
            <person name="Sieber C.M."/>
            <person name="Emerson J.B."/>
            <person name="Anantharaman K."/>
            <person name="Thomas B.C."/>
            <person name="Malmstrom R."/>
            <person name="Stieglmeier M."/>
            <person name="Klingl A."/>
            <person name="Woyke T."/>
            <person name="Ryan C.M."/>
            <person name="Banfield J.F."/>
        </authorList>
    </citation>
    <scope>NUCLEOTIDE SEQUENCE [LARGE SCALE GENOMIC DNA]</scope>
    <source>
        <strain evidence="7">CG17_big_fil_post_rev_8_21_14_2_50_48_46</strain>
    </source>
</reference>
<dbReference type="SUPFAM" id="SSF48452">
    <property type="entry name" value="TPR-like"/>
    <property type="match status" value="1"/>
</dbReference>
<keyword evidence="1 5" id="KW-0547">Nucleotide-binding</keyword>
<dbReference type="InterPro" id="IPR011990">
    <property type="entry name" value="TPR-like_helical_dom_sf"/>
</dbReference>
<dbReference type="InterPro" id="IPR003593">
    <property type="entry name" value="AAA+_ATPase"/>
</dbReference>
<feature type="domain" description="AAA+ ATPase" evidence="6">
    <location>
        <begin position="212"/>
        <end position="349"/>
    </location>
</feature>
<keyword evidence="2 5" id="KW-0067">ATP-binding</keyword>
<organism evidence="7 8">
    <name type="scientific">bacterium (Candidatus Blackallbacteria) CG17_big_fil_post_rev_8_21_14_2_50_48_46</name>
    <dbReference type="NCBI Taxonomy" id="2014261"/>
    <lineage>
        <taxon>Bacteria</taxon>
        <taxon>Candidatus Blackallbacteria</taxon>
    </lineage>
</organism>
<evidence type="ECO:0000313" key="8">
    <source>
        <dbReference type="Proteomes" id="UP000231019"/>
    </source>
</evidence>
<dbReference type="GO" id="GO:0005524">
    <property type="term" value="F:ATP binding"/>
    <property type="evidence" value="ECO:0007669"/>
    <property type="project" value="UniProtKB-KW"/>
</dbReference>
<dbReference type="Gene3D" id="1.25.40.10">
    <property type="entry name" value="Tetratricopeptide repeat domain"/>
    <property type="match status" value="1"/>
</dbReference>
<dbReference type="EMBL" id="PFFQ01000013">
    <property type="protein sequence ID" value="PIW18249.1"/>
    <property type="molecule type" value="Genomic_DNA"/>
</dbReference>
<sequence>MPFDQELIASLRKALEATPDNPHLRKHLGDILMAQGDLEAAETEYRQALRLQSHDPAIRLALAEVFFKQEKRSAAQVLLEDLLSEPRPPVGAYLLSAHLMAQKGDIGAATHHYLKARELQPGLQDNQLESMIPFYEPPDEMPTLYEIAPPELPLEKVPAQDFNAVQGPLPLEKPDLDFSDIGGMQTIKEEIEIKIIHPLKHPELYAAYGKSAGGGILMYGPPGCGKTHLARATAGEVQASFLSVGINDILDMWLGQSEKNLHEIFEQARKATPCVLFFDEVDALGASRSDMRQSAGRHLINQFLTELDGIQAQNEGVLILAATNAPWHLDTAFRRPGRFDRVLFVPPPDLESREAILNLLLAGKPIEKINASELAKKTEGFSGADLKALVDRAIETRLREAIKTGTPTPLRQKDLLTALKQTRSTVKEWLTSARNYALYANQSGFYDDVLEYLKL</sequence>